<evidence type="ECO:0000313" key="2">
    <source>
        <dbReference type="EMBL" id="KAF9790339.1"/>
    </source>
</evidence>
<evidence type="ECO:0000256" key="1">
    <source>
        <dbReference type="SAM" id="MobiDB-lite"/>
    </source>
</evidence>
<feature type="compositionally biased region" description="Pro residues" evidence="1">
    <location>
        <begin position="450"/>
        <end position="463"/>
    </location>
</feature>
<accession>A0A9P6LA14</accession>
<reference evidence="2" key="1">
    <citation type="journal article" date="2020" name="Nat. Commun.">
        <title>Large-scale genome sequencing of mycorrhizal fungi provides insights into the early evolution of symbiotic traits.</title>
        <authorList>
            <person name="Miyauchi S."/>
            <person name="Kiss E."/>
            <person name="Kuo A."/>
            <person name="Drula E."/>
            <person name="Kohler A."/>
            <person name="Sanchez-Garcia M."/>
            <person name="Morin E."/>
            <person name="Andreopoulos B."/>
            <person name="Barry K.W."/>
            <person name="Bonito G."/>
            <person name="Buee M."/>
            <person name="Carver A."/>
            <person name="Chen C."/>
            <person name="Cichocki N."/>
            <person name="Clum A."/>
            <person name="Culley D."/>
            <person name="Crous P.W."/>
            <person name="Fauchery L."/>
            <person name="Girlanda M."/>
            <person name="Hayes R.D."/>
            <person name="Keri Z."/>
            <person name="LaButti K."/>
            <person name="Lipzen A."/>
            <person name="Lombard V."/>
            <person name="Magnuson J."/>
            <person name="Maillard F."/>
            <person name="Murat C."/>
            <person name="Nolan M."/>
            <person name="Ohm R.A."/>
            <person name="Pangilinan J."/>
            <person name="Pereira M.F."/>
            <person name="Perotto S."/>
            <person name="Peter M."/>
            <person name="Pfister S."/>
            <person name="Riley R."/>
            <person name="Sitrit Y."/>
            <person name="Stielow J.B."/>
            <person name="Szollosi G."/>
            <person name="Zifcakova L."/>
            <person name="Stursova M."/>
            <person name="Spatafora J.W."/>
            <person name="Tedersoo L."/>
            <person name="Vaario L.M."/>
            <person name="Yamada A."/>
            <person name="Yan M."/>
            <person name="Wang P."/>
            <person name="Xu J."/>
            <person name="Bruns T."/>
            <person name="Baldrian P."/>
            <person name="Vilgalys R."/>
            <person name="Dunand C."/>
            <person name="Henrissat B."/>
            <person name="Grigoriev I.V."/>
            <person name="Hibbett D."/>
            <person name="Nagy L.G."/>
            <person name="Martin F.M."/>
        </authorList>
    </citation>
    <scope>NUCLEOTIDE SEQUENCE</scope>
    <source>
        <strain evidence="2">UH-Tt-Lm1</strain>
    </source>
</reference>
<comment type="caution">
    <text evidence="2">The sequence shown here is derived from an EMBL/GenBank/DDBJ whole genome shotgun (WGS) entry which is preliminary data.</text>
</comment>
<reference evidence="2" key="2">
    <citation type="submission" date="2020-11" db="EMBL/GenBank/DDBJ databases">
        <authorList>
            <consortium name="DOE Joint Genome Institute"/>
            <person name="Kuo A."/>
            <person name="Miyauchi S."/>
            <person name="Kiss E."/>
            <person name="Drula E."/>
            <person name="Kohler A."/>
            <person name="Sanchez-Garcia M."/>
            <person name="Andreopoulos B."/>
            <person name="Barry K.W."/>
            <person name="Bonito G."/>
            <person name="Buee M."/>
            <person name="Carver A."/>
            <person name="Chen C."/>
            <person name="Cichocki N."/>
            <person name="Clum A."/>
            <person name="Culley D."/>
            <person name="Crous P.W."/>
            <person name="Fauchery L."/>
            <person name="Girlanda M."/>
            <person name="Hayes R."/>
            <person name="Keri Z."/>
            <person name="Labutti K."/>
            <person name="Lipzen A."/>
            <person name="Lombard V."/>
            <person name="Magnuson J."/>
            <person name="Maillard F."/>
            <person name="Morin E."/>
            <person name="Murat C."/>
            <person name="Nolan M."/>
            <person name="Ohm R."/>
            <person name="Pangilinan J."/>
            <person name="Pereira M."/>
            <person name="Perotto S."/>
            <person name="Peter M."/>
            <person name="Riley R."/>
            <person name="Sitrit Y."/>
            <person name="Stielow B."/>
            <person name="Szollosi G."/>
            <person name="Zifcakova L."/>
            <person name="Stursova M."/>
            <person name="Spatafora J.W."/>
            <person name="Tedersoo L."/>
            <person name="Vaario L.-M."/>
            <person name="Yamada A."/>
            <person name="Yan M."/>
            <person name="Wang P."/>
            <person name="Xu J."/>
            <person name="Bruns T."/>
            <person name="Baldrian P."/>
            <person name="Vilgalys R."/>
            <person name="Henrissat B."/>
            <person name="Grigoriev I.V."/>
            <person name="Hibbett D."/>
            <person name="Nagy L.G."/>
            <person name="Martin F.M."/>
        </authorList>
    </citation>
    <scope>NUCLEOTIDE SEQUENCE</scope>
    <source>
        <strain evidence="2">UH-Tt-Lm1</strain>
    </source>
</reference>
<keyword evidence="3" id="KW-1185">Reference proteome</keyword>
<dbReference type="AlphaFoldDB" id="A0A9P6LA14"/>
<sequence length="488" mass="53038">MPGGGLIGKQDDVPTQASPNNLFGKPYALARGTRPTAEGTPPSKEGSRILGPSIKQNPVTPPVVTPPKPTQQPIPEPSPAEGLQAECQYLYLCMNKDIEELQGAARKIPQRRAELLKPKANSPQPPPGICKNGLEDARKWLLPDIPAYGKAMKSLHTDIAALRESWGPFHQVLGEIEGDMLKACTRKEEIARFSKATNNPDFARMLKTRNLGPEHLEKQVRLRKQVRNIRDRVEKLESHLQAAKKTVERERSGKVGFKAPTLDTINRTYRNIDIAIARQMEDIDKLSSRMSKLDLRSLQKSKPSSTRDRRLPNKPSKGGRSVNITSSIAAVAATNLNAERSAYKLKKVLLSVRDKPLLNAKASTTSSTRVEFKTPQPPGGGFLDSTDGIATNPLPPLPATFPPATSTSPLSTSGGNRRAKHHAKSAWSSKKPEGEGLPSLAPATFDWGLPPVPVPAQKPPPSLPFSLVPSTPPPSSNNKSPGLPFAFR</sequence>
<feature type="compositionally biased region" description="Low complexity" evidence="1">
    <location>
        <begin position="402"/>
        <end position="413"/>
    </location>
</feature>
<evidence type="ECO:0000313" key="3">
    <source>
        <dbReference type="Proteomes" id="UP000736335"/>
    </source>
</evidence>
<feature type="compositionally biased region" description="Pro residues" evidence="1">
    <location>
        <begin position="59"/>
        <end position="78"/>
    </location>
</feature>
<feature type="compositionally biased region" description="Low complexity" evidence="1">
    <location>
        <begin position="476"/>
        <end position="488"/>
    </location>
</feature>
<dbReference type="OrthoDB" id="248320at2759"/>
<feature type="region of interest" description="Disordered" evidence="1">
    <location>
        <begin position="294"/>
        <end position="322"/>
    </location>
</feature>
<organism evidence="2 3">
    <name type="scientific">Thelephora terrestris</name>
    <dbReference type="NCBI Taxonomy" id="56493"/>
    <lineage>
        <taxon>Eukaryota</taxon>
        <taxon>Fungi</taxon>
        <taxon>Dikarya</taxon>
        <taxon>Basidiomycota</taxon>
        <taxon>Agaricomycotina</taxon>
        <taxon>Agaricomycetes</taxon>
        <taxon>Thelephorales</taxon>
        <taxon>Thelephoraceae</taxon>
        <taxon>Thelephora</taxon>
    </lineage>
</organism>
<feature type="region of interest" description="Disordered" evidence="1">
    <location>
        <begin position="362"/>
        <end position="488"/>
    </location>
</feature>
<proteinExistence type="predicted"/>
<dbReference type="EMBL" id="WIUZ02000002">
    <property type="protein sequence ID" value="KAF9790339.1"/>
    <property type="molecule type" value="Genomic_DNA"/>
</dbReference>
<dbReference type="Proteomes" id="UP000736335">
    <property type="component" value="Unassembled WGS sequence"/>
</dbReference>
<protein>
    <submittedName>
        <fullName evidence="2">Uncharacterized protein</fullName>
    </submittedName>
</protein>
<gene>
    <name evidence="2" type="ORF">BJ322DRAFT_998970</name>
</gene>
<feature type="region of interest" description="Disordered" evidence="1">
    <location>
        <begin position="1"/>
        <end position="80"/>
    </location>
</feature>
<name>A0A9P6LA14_9AGAM</name>